<dbReference type="PANTHER" id="PTHR31286">
    <property type="entry name" value="GLYCINE-RICH CELL WALL STRUCTURAL PROTEIN 1.8-LIKE"/>
    <property type="match status" value="1"/>
</dbReference>
<keyword evidence="5" id="KW-1185">Reference proteome</keyword>
<evidence type="ECO:0000256" key="1">
    <source>
        <dbReference type="SAM" id="MobiDB-lite"/>
    </source>
</evidence>
<feature type="region of interest" description="Disordered" evidence="1">
    <location>
        <begin position="1"/>
        <end position="28"/>
    </location>
</feature>
<dbReference type="InterPro" id="IPR025558">
    <property type="entry name" value="DUF4283"/>
</dbReference>
<proteinExistence type="predicted"/>
<feature type="domain" description="Zinc knuckle CX2CX4HX4C" evidence="3">
    <location>
        <begin position="511"/>
        <end position="536"/>
    </location>
</feature>
<dbReference type="Pfam" id="PF14392">
    <property type="entry name" value="zf-CCHC_4"/>
    <property type="match status" value="1"/>
</dbReference>
<feature type="compositionally biased region" description="Polar residues" evidence="1">
    <location>
        <begin position="756"/>
        <end position="780"/>
    </location>
</feature>
<evidence type="ECO:0000313" key="5">
    <source>
        <dbReference type="Proteomes" id="UP001231189"/>
    </source>
</evidence>
<reference evidence="4" key="1">
    <citation type="submission" date="2023-07" db="EMBL/GenBank/DDBJ databases">
        <title>A chromosome-level genome assembly of Lolium multiflorum.</title>
        <authorList>
            <person name="Chen Y."/>
            <person name="Copetti D."/>
            <person name="Kolliker R."/>
            <person name="Studer B."/>
        </authorList>
    </citation>
    <scope>NUCLEOTIDE SEQUENCE</scope>
    <source>
        <strain evidence="4">02402/16</strain>
        <tissue evidence="4">Leaf</tissue>
    </source>
</reference>
<accession>A0AAD8VF97</accession>
<organism evidence="4 5">
    <name type="scientific">Lolium multiflorum</name>
    <name type="common">Italian ryegrass</name>
    <name type="synonym">Lolium perenne subsp. multiflorum</name>
    <dbReference type="NCBI Taxonomy" id="4521"/>
    <lineage>
        <taxon>Eukaryota</taxon>
        <taxon>Viridiplantae</taxon>
        <taxon>Streptophyta</taxon>
        <taxon>Embryophyta</taxon>
        <taxon>Tracheophyta</taxon>
        <taxon>Spermatophyta</taxon>
        <taxon>Magnoliopsida</taxon>
        <taxon>Liliopsida</taxon>
        <taxon>Poales</taxon>
        <taxon>Poaceae</taxon>
        <taxon>BOP clade</taxon>
        <taxon>Pooideae</taxon>
        <taxon>Poodae</taxon>
        <taxon>Poeae</taxon>
        <taxon>Poeae Chloroplast Group 2 (Poeae type)</taxon>
        <taxon>Loliodinae</taxon>
        <taxon>Loliinae</taxon>
        <taxon>Lolium</taxon>
    </lineage>
</organism>
<evidence type="ECO:0008006" key="6">
    <source>
        <dbReference type="Google" id="ProtNLM"/>
    </source>
</evidence>
<evidence type="ECO:0000259" key="3">
    <source>
        <dbReference type="Pfam" id="PF14392"/>
    </source>
</evidence>
<feature type="compositionally biased region" description="Polar residues" evidence="1">
    <location>
        <begin position="166"/>
        <end position="175"/>
    </location>
</feature>
<evidence type="ECO:0000313" key="4">
    <source>
        <dbReference type="EMBL" id="KAK1602988.1"/>
    </source>
</evidence>
<dbReference type="InterPro" id="IPR025836">
    <property type="entry name" value="Zn_knuckle_CX2CX4HX4C"/>
</dbReference>
<feature type="region of interest" description="Disordered" evidence="1">
    <location>
        <begin position="159"/>
        <end position="178"/>
    </location>
</feature>
<protein>
    <recommendedName>
        <fullName evidence="6">CCHC-type domain-containing protein</fullName>
    </recommendedName>
</protein>
<name>A0AAD8VF97_LOLMU</name>
<feature type="region of interest" description="Disordered" evidence="1">
    <location>
        <begin position="615"/>
        <end position="640"/>
    </location>
</feature>
<evidence type="ECO:0000259" key="2">
    <source>
        <dbReference type="Pfam" id="PF14111"/>
    </source>
</evidence>
<feature type="region of interest" description="Disordered" evidence="1">
    <location>
        <begin position="741"/>
        <end position="814"/>
    </location>
</feature>
<dbReference type="Proteomes" id="UP001231189">
    <property type="component" value="Unassembled WGS sequence"/>
</dbReference>
<gene>
    <name evidence="4" type="ORF">QYE76_048193</name>
</gene>
<dbReference type="AlphaFoldDB" id="A0AAD8VF97"/>
<feature type="domain" description="DUF4283" evidence="2">
    <location>
        <begin position="361"/>
        <end position="428"/>
    </location>
</feature>
<dbReference type="InterPro" id="IPR040256">
    <property type="entry name" value="At4g02000-like"/>
</dbReference>
<dbReference type="EMBL" id="JAUUTY010000146">
    <property type="protein sequence ID" value="KAK1602988.1"/>
    <property type="molecule type" value="Genomic_DNA"/>
</dbReference>
<sequence length="814" mass="90847">MSLRLSGDAGGDPPVRAPQERESVSEREFQTEIVCENKIECLPYPDTTAIHHPVRQSTHGSDFFPVGTKERLREIVKKSKNPRRSLAYLQSKVDDFLGRRSRIRTPSPLMESARCVATDFPVSPLDSNLIVLDQISYPMTTTPHPTPVPQPNREYNPRLSAAPSPATYSRSQSTPDFRRPQQKFDFCAQNQEEREIGEMISGQEINRQSMLCEIKRFYAGSNHRFKLSIEWPTNSPFASLLSIAHFHGSTPLLLHSVWVRLRTMADSAALAAKTAGTSAAAKADTTGNTDNNIPVVSVEGRTTSTIDNLAASPHRRKGKETVIELGTEKERTALVVNMRKARGAAPSKFLAVGVFLSILAVSSKTLIDNMKRFWRIRGHVDMNQYQDRRFVLQFSEEGDFLHVTRGGPWRFRDDAVLVEELKEGIDPETVRFTTIPIWAQFKNIPFYLLSQQLARELGENLGKLIKIDNDARGDICNKIIRDRVLLPIDEPLQRWVPLEDEISGDNNVVIVSIAYERLPNFCYFCGFIGHQGPECRMPTNVRRKRYGEELGVAPIHPEDPRRWSMPEFTGQVRQQQALPWRAQQIPRPLPDRPMAQHQLAIVSQMAAKVGMLSVHDKPSTSDMGGGAATSTLPPPPPPPSASIVKNGTAATLGDTNAEADGKNLKKSMARWKRINRETEEEKHNKAIALTTQEGVLGAPRSRPDLEDEDALHQPAAKRIIFHVPSMEQCLGTENLRKLMDDEGMSPNGGKLLQDQADASNQEGEGSVSLNLITEDNQNQIEAEEEAHEDAVREATSKIEAGQLTGTEERACQEP</sequence>
<dbReference type="Pfam" id="PF14111">
    <property type="entry name" value="DUF4283"/>
    <property type="match status" value="1"/>
</dbReference>
<comment type="caution">
    <text evidence="4">The sequence shown here is derived from an EMBL/GenBank/DDBJ whole genome shotgun (WGS) entry which is preliminary data.</text>
</comment>
<dbReference type="PANTHER" id="PTHR31286:SF180">
    <property type="entry name" value="OS10G0362600 PROTEIN"/>
    <property type="match status" value="1"/>
</dbReference>
<feature type="compositionally biased region" description="Basic and acidic residues" evidence="1">
    <location>
        <begin position="18"/>
        <end position="28"/>
    </location>
</feature>